<evidence type="ECO:0000313" key="3">
    <source>
        <dbReference type="Proteomes" id="UP001595767"/>
    </source>
</evidence>
<proteinExistence type="predicted"/>
<accession>A0ABV8L802</accession>
<keyword evidence="1" id="KW-0812">Transmembrane</keyword>
<reference evidence="3" key="1">
    <citation type="journal article" date="2019" name="Int. J. Syst. Evol. Microbiol.">
        <title>The Global Catalogue of Microorganisms (GCM) 10K type strain sequencing project: providing services to taxonomists for standard genome sequencing and annotation.</title>
        <authorList>
            <consortium name="The Broad Institute Genomics Platform"/>
            <consortium name="The Broad Institute Genome Sequencing Center for Infectious Disease"/>
            <person name="Wu L."/>
            <person name="Ma J."/>
        </authorList>
    </citation>
    <scope>NUCLEOTIDE SEQUENCE [LARGE SCALE GENOMIC DNA]</scope>
    <source>
        <strain evidence="3">CGMCC 4.7204</strain>
    </source>
</reference>
<name>A0ABV8L802_9NOCA</name>
<dbReference type="Proteomes" id="UP001595767">
    <property type="component" value="Unassembled WGS sequence"/>
</dbReference>
<dbReference type="EMBL" id="JBHSBA010000009">
    <property type="protein sequence ID" value="MFC4127009.1"/>
    <property type="molecule type" value="Genomic_DNA"/>
</dbReference>
<evidence type="ECO:0000256" key="1">
    <source>
        <dbReference type="SAM" id="Phobius"/>
    </source>
</evidence>
<keyword evidence="1" id="KW-0472">Membrane</keyword>
<protein>
    <submittedName>
        <fullName evidence="2">Uncharacterized protein</fullName>
    </submittedName>
</protein>
<feature type="transmembrane region" description="Helical" evidence="1">
    <location>
        <begin position="81"/>
        <end position="101"/>
    </location>
</feature>
<sequence length="137" mass="14093">MSSSHTSHANRRGRLRWLLVAFAIVVAALLAQGSACHDAVAARHGDTVCTTAAPTAQPSGFTTSLDEFAWPASDADPAIDMLGLCVALLFAVLAVAALLGLPTVNAIVPRTAGRARVAAPPRLPTAPSLAMLCVLRT</sequence>
<comment type="caution">
    <text evidence="2">The sequence shown here is derived from an EMBL/GenBank/DDBJ whole genome shotgun (WGS) entry which is preliminary data.</text>
</comment>
<keyword evidence="1" id="KW-1133">Transmembrane helix</keyword>
<gene>
    <name evidence="2" type="ORF">ACFOW8_18915</name>
</gene>
<organism evidence="2 3">
    <name type="scientific">Nocardia rhizosphaerae</name>
    <dbReference type="NCBI Taxonomy" id="1691571"/>
    <lineage>
        <taxon>Bacteria</taxon>
        <taxon>Bacillati</taxon>
        <taxon>Actinomycetota</taxon>
        <taxon>Actinomycetes</taxon>
        <taxon>Mycobacteriales</taxon>
        <taxon>Nocardiaceae</taxon>
        <taxon>Nocardia</taxon>
    </lineage>
</organism>
<evidence type="ECO:0000313" key="2">
    <source>
        <dbReference type="EMBL" id="MFC4127009.1"/>
    </source>
</evidence>
<keyword evidence="3" id="KW-1185">Reference proteome</keyword>
<dbReference type="RefSeq" id="WP_378552135.1">
    <property type="nucleotide sequence ID" value="NZ_JBHSBA010000009.1"/>
</dbReference>